<keyword evidence="14 16" id="KW-0378">Hydrolase</keyword>
<keyword evidence="10 14" id="KW-0560">Oxidoreductase</keyword>
<comment type="catalytic activity">
    <reaction evidence="13 14">
        <text>2,5-diamino-6-hydroxy-4-(5-phosphoribosylamino)-pyrimidine + H2O + H(+) = 5-amino-6-(5-phospho-D-ribosylamino)uracil + NH4(+)</text>
        <dbReference type="Rhea" id="RHEA:21868"/>
        <dbReference type="ChEBI" id="CHEBI:15377"/>
        <dbReference type="ChEBI" id="CHEBI:15378"/>
        <dbReference type="ChEBI" id="CHEBI:28938"/>
        <dbReference type="ChEBI" id="CHEBI:58453"/>
        <dbReference type="ChEBI" id="CHEBI:58614"/>
        <dbReference type="EC" id="3.5.4.26"/>
    </reaction>
</comment>
<dbReference type="Gene3D" id="3.40.430.10">
    <property type="entry name" value="Dihydrofolate Reductase, subunit A"/>
    <property type="match status" value="1"/>
</dbReference>
<dbReference type="PROSITE" id="PS51747">
    <property type="entry name" value="CYT_DCMP_DEAMINASES_2"/>
    <property type="match status" value="1"/>
</dbReference>
<dbReference type="InterPro" id="IPR004794">
    <property type="entry name" value="Eubact_RibD"/>
</dbReference>
<dbReference type="PANTHER" id="PTHR38011:SF7">
    <property type="entry name" value="2,5-DIAMINO-6-RIBOSYLAMINO-4(3H)-PYRIMIDINONE 5'-PHOSPHATE REDUCTASE"/>
    <property type="match status" value="1"/>
</dbReference>
<dbReference type="PANTHER" id="PTHR38011">
    <property type="entry name" value="DIHYDROFOLATE REDUCTASE FAMILY PROTEIN (AFU_ORTHOLOGUE AFUA_8G06820)"/>
    <property type="match status" value="1"/>
</dbReference>
<dbReference type="SUPFAM" id="SSF53927">
    <property type="entry name" value="Cytidine deaminase-like"/>
    <property type="match status" value="1"/>
</dbReference>
<keyword evidence="7 14" id="KW-0479">Metal-binding</keyword>
<reference evidence="16 17" key="1">
    <citation type="submission" date="2023-05" db="EMBL/GenBank/DDBJ databases">
        <title>Comparative genomics reveals the evidence of polycyclic aromatic hydrocarbons degradation in moderately halophilic genus Pontibacillus.</title>
        <authorList>
            <person name="Yang H."/>
            <person name="Qian Z."/>
        </authorList>
    </citation>
    <scope>NUCLEOTIDE SEQUENCE [LARGE SCALE GENOMIC DNA]</scope>
    <source>
        <strain evidence="17">HN14</strain>
    </source>
</reference>
<keyword evidence="9 14" id="KW-0521">NADP</keyword>
<feature type="domain" description="CMP/dCMP-type deaminase" evidence="15">
    <location>
        <begin position="2"/>
        <end position="124"/>
    </location>
</feature>
<dbReference type="NCBIfam" id="TIGR00227">
    <property type="entry name" value="ribD_Cterm"/>
    <property type="match status" value="1"/>
</dbReference>
<dbReference type="NCBIfam" id="TIGR00326">
    <property type="entry name" value="eubact_ribD"/>
    <property type="match status" value="1"/>
</dbReference>
<dbReference type="EC" id="1.1.1.193" evidence="14"/>
<evidence type="ECO:0000256" key="1">
    <source>
        <dbReference type="ARBA" id="ARBA00002151"/>
    </source>
</evidence>
<dbReference type="Pfam" id="PF00383">
    <property type="entry name" value="dCMP_cyt_deam_1"/>
    <property type="match status" value="1"/>
</dbReference>
<evidence type="ECO:0000256" key="10">
    <source>
        <dbReference type="ARBA" id="ARBA00023002"/>
    </source>
</evidence>
<dbReference type="InterPro" id="IPR002125">
    <property type="entry name" value="CMP_dCMP_dom"/>
</dbReference>
<evidence type="ECO:0000256" key="6">
    <source>
        <dbReference type="ARBA" id="ARBA00022619"/>
    </source>
</evidence>
<organism evidence="16 17">
    <name type="scientific">Pontibacillus chungwhensis</name>
    <dbReference type="NCBI Taxonomy" id="265426"/>
    <lineage>
        <taxon>Bacteria</taxon>
        <taxon>Bacillati</taxon>
        <taxon>Bacillota</taxon>
        <taxon>Bacilli</taxon>
        <taxon>Bacillales</taxon>
        <taxon>Bacillaceae</taxon>
        <taxon>Pontibacillus</taxon>
    </lineage>
</organism>
<name>A0ABY8UXF4_9BACI</name>
<evidence type="ECO:0000256" key="3">
    <source>
        <dbReference type="ARBA" id="ARBA00004910"/>
    </source>
</evidence>
<comment type="function">
    <text evidence="1 14">Converts 2,5-diamino-6-(ribosylamino)-4(3h)-pyrimidinone 5'-phosphate into 5-amino-6-(ribosylamino)-2,4(1h,3h)-pyrimidinedione 5'-phosphate.</text>
</comment>
<evidence type="ECO:0000256" key="13">
    <source>
        <dbReference type="ARBA" id="ARBA00049886"/>
    </source>
</evidence>
<evidence type="ECO:0000313" key="17">
    <source>
        <dbReference type="Proteomes" id="UP001236652"/>
    </source>
</evidence>
<evidence type="ECO:0000259" key="15">
    <source>
        <dbReference type="PROSITE" id="PS51747"/>
    </source>
</evidence>
<evidence type="ECO:0000256" key="7">
    <source>
        <dbReference type="ARBA" id="ARBA00022723"/>
    </source>
</evidence>
<comment type="similarity">
    <text evidence="4 14">In the N-terminal section; belongs to the cytidine and deoxycytidylate deaminase family.</text>
</comment>
<accession>A0ABY8UXF4</accession>
<dbReference type="SUPFAM" id="SSF53597">
    <property type="entry name" value="Dihydrofolate reductase-like"/>
    <property type="match status" value="1"/>
</dbReference>
<evidence type="ECO:0000256" key="8">
    <source>
        <dbReference type="ARBA" id="ARBA00022833"/>
    </source>
</evidence>
<dbReference type="InterPro" id="IPR016193">
    <property type="entry name" value="Cytidine_deaminase-like"/>
</dbReference>
<evidence type="ECO:0000256" key="9">
    <source>
        <dbReference type="ARBA" id="ARBA00022857"/>
    </source>
</evidence>
<dbReference type="EMBL" id="CP126446">
    <property type="protein sequence ID" value="WIF97973.1"/>
    <property type="molecule type" value="Genomic_DNA"/>
</dbReference>
<dbReference type="Gene3D" id="3.40.140.10">
    <property type="entry name" value="Cytidine Deaminase, domain 2"/>
    <property type="match status" value="1"/>
</dbReference>
<evidence type="ECO:0000256" key="5">
    <source>
        <dbReference type="ARBA" id="ARBA00007417"/>
    </source>
</evidence>
<dbReference type="GO" id="GO:0008835">
    <property type="term" value="F:diaminohydroxyphosphoribosylaminopyrimidine deaminase activity"/>
    <property type="evidence" value="ECO:0007669"/>
    <property type="project" value="UniProtKB-EC"/>
</dbReference>
<comment type="cofactor">
    <cofactor evidence="14">
        <name>Zn(2+)</name>
        <dbReference type="ChEBI" id="CHEBI:29105"/>
    </cofactor>
    <text evidence="14">Binds 1 zinc ion.</text>
</comment>
<keyword evidence="6 14" id="KW-0686">Riboflavin biosynthesis</keyword>
<dbReference type="CDD" id="cd01284">
    <property type="entry name" value="Riboflavin_deaminase-reductase"/>
    <property type="match status" value="1"/>
</dbReference>
<dbReference type="GO" id="GO:0008703">
    <property type="term" value="F:5-amino-6-(5-phosphoribosylamino)uracil reductase activity"/>
    <property type="evidence" value="ECO:0007669"/>
    <property type="project" value="UniProtKB-EC"/>
</dbReference>
<gene>
    <name evidence="16" type="primary">ribD</name>
    <name evidence="16" type="ORF">QNI29_19970</name>
</gene>
<evidence type="ECO:0000256" key="4">
    <source>
        <dbReference type="ARBA" id="ARBA00005259"/>
    </source>
</evidence>
<evidence type="ECO:0000313" key="16">
    <source>
        <dbReference type="EMBL" id="WIF97973.1"/>
    </source>
</evidence>
<protein>
    <recommendedName>
        <fullName evidence="14">Riboflavin biosynthesis protein RibD</fullName>
    </recommendedName>
    <domain>
        <recommendedName>
            <fullName evidence="14">Diaminohydroxyphosphoribosylaminopyrimidine deaminase</fullName>
            <shortName evidence="14">DRAP deaminase</shortName>
            <ecNumber evidence="14">3.5.4.26</ecNumber>
        </recommendedName>
        <alternativeName>
            <fullName evidence="14">Riboflavin-specific deaminase</fullName>
        </alternativeName>
    </domain>
    <domain>
        <recommendedName>
            <fullName evidence="14">5-amino-6-(5-phosphoribosylamino)uracil reductase</fullName>
            <ecNumber evidence="14">1.1.1.193</ecNumber>
        </recommendedName>
        <alternativeName>
            <fullName evidence="14">HTP reductase</fullName>
        </alternativeName>
    </domain>
</protein>
<dbReference type="PROSITE" id="PS00903">
    <property type="entry name" value="CYT_DCMP_DEAMINASES_1"/>
    <property type="match status" value="1"/>
</dbReference>
<comment type="similarity">
    <text evidence="5 14">In the C-terminal section; belongs to the HTP reductase family.</text>
</comment>
<evidence type="ECO:0000256" key="11">
    <source>
        <dbReference type="ARBA" id="ARBA00023268"/>
    </source>
</evidence>
<dbReference type="EC" id="3.5.4.26" evidence="14"/>
<proteinExistence type="inferred from homology"/>
<dbReference type="InterPro" id="IPR024072">
    <property type="entry name" value="DHFR-like_dom_sf"/>
</dbReference>
<dbReference type="InterPro" id="IPR002734">
    <property type="entry name" value="RibDG_C"/>
</dbReference>
<comment type="pathway">
    <text evidence="3 14">Cofactor biosynthesis; riboflavin biosynthesis; 5-amino-6-(D-ribitylamino)uracil from GTP: step 3/4.</text>
</comment>
<dbReference type="InterPro" id="IPR016192">
    <property type="entry name" value="APOBEC/CMP_deaminase_Zn-bd"/>
</dbReference>
<evidence type="ECO:0000256" key="2">
    <source>
        <dbReference type="ARBA" id="ARBA00004882"/>
    </source>
</evidence>
<evidence type="ECO:0000256" key="12">
    <source>
        <dbReference type="ARBA" id="ARBA00049861"/>
    </source>
</evidence>
<keyword evidence="8 14" id="KW-0862">Zinc</keyword>
<sequence>MNQDERYMRTAIEMAQATIGQTSPNPSVGAVVVKDGEVVGMGAHLKAGHAHAEVHALDMAGRDAEGATIYVTLEPCSHHGRTPPCADRIVEAGIKRAVVATLDPNPQVAGRGIKKLREAGIEVVTDVLKEEADNLNEVFYHFISTKIPYVTLKSAMTLDGKIATATGESKWITGEEARADVHKDRHKHDAILVGVNTVIKDQPRLTTRLPDGGKNPIRIVLDTHLRTPIETPLIQDPEAPTWIITGNQVDQVKKEAYNAYSHVEVITMTSPTIAIEDVMHLLGEKGVTSLYVEGGATVNDAFVRAGMVQQMITYIAPKVIGGHDAPTPIGGQGIHSLEEAMSLKIEEVIHLGNDIKIVSKPNQ</sequence>
<comment type="catalytic activity">
    <reaction evidence="12 14">
        <text>5-amino-6-(5-phospho-D-ribitylamino)uracil + NADP(+) = 5-amino-6-(5-phospho-D-ribosylamino)uracil + NADPH + H(+)</text>
        <dbReference type="Rhea" id="RHEA:17845"/>
        <dbReference type="ChEBI" id="CHEBI:15378"/>
        <dbReference type="ChEBI" id="CHEBI:57783"/>
        <dbReference type="ChEBI" id="CHEBI:58349"/>
        <dbReference type="ChEBI" id="CHEBI:58421"/>
        <dbReference type="ChEBI" id="CHEBI:58453"/>
        <dbReference type="EC" id="1.1.1.193"/>
    </reaction>
</comment>
<dbReference type="Proteomes" id="UP001236652">
    <property type="component" value="Chromosome"/>
</dbReference>
<dbReference type="InterPro" id="IPR050765">
    <property type="entry name" value="Riboflavin_Biosynth_HTPR"/>
</dbReference>
<comment type="pathway">
    <text evidence="2 14">Cofactor biosynthesis; riboflavin biosynthesis; 5-amino-6-(D-ribitylamino)uracil from GTP: step 2/4.</text>
</comment>
<dbReference type="InterPro" id="IPR011549">
    <property type="entry name" value="RibD_C"/>
</dbReference>
<dbReference type="PIRSF" id="PIRSF006769">
    <property type="entry name" value="RibD"/>
    <property type="match status" value="1"/>
</dbReference>
<keyword evidence="11" id="KW-0511">Multifunctional enzyme</keyword>
<keyword evidence="17" id="KW-1185">Reference proteome</keyword>
<dbReference type="Pfam" id="PF01872">
    <property type="entry name" value="RibD_C"/>
    <property type="match status" value="1"/>
</dbReference>
<evidence type="ECO:0000256" key="14">
    <source>
        <dbReference type="PIRNR" id="PIRNR006769"/>
    </source>
</evidence>